<keyword evidence="1" id="KW-0732">Signal</keyword>
<dbReference type="Proteomes" id="UP000323720">
    <property type="component" value="Unassembled WGS sequence"/>
</dbReference>
<dbReference type="OrthoDB" id="1429120at2"/>
<evidence type="ECO:0000256" key="1">
    <source>
        <dbReference type="SAM" id="SignalP"/>
    </source>
</evidence>
<reference evidence="2 3" key="1">
    <citation type="submission" date="2019-08" db="EMBL/GenBank/DDBJ databases">
        <title>Genomes of Antarctic Bizionia species.</title>
        <authorList>
            <person name="Bowman J.P."/>
        </authorList>
    </citation>
    <scope>NUCLEOTIDE SEQUENCE [LARGE SCALE GENOMIC DNA]</scope>
    <source>
        <strain evidence="2 3">ADA-4</strain>
    </source>
</reference>
<proteinExistence type="predicted"/>
<gene>
    <name evidence="2" type="ORF">ES674_09205</name>
</gene>
<sequence>MKTLVFKFLFFGIFIVASSTYAQSNYIAKLEKNTNLGASTLFHELNKTRDTLILKSPSKISRIYAINNDFKREIDTQLDAFNYKLSLDSLSKGKHVLVVSQSPKKIIFVIYILDKLTAIERI</sequence>
<dbReference type="AlphaFoldDB" id="A0A5D0R5T5"/>
<protein>
    <recommendedName>
        <fullName evidence="4">DUF4252 domain-containing protein</fullName>
    </recommendedName>
</protein>
<name>A0A5D0R5T5_9FLAO</name>
<comment type="caution">
    <text evidence="2">The sequence shown here is derived from an EMBL/GenBank/DDBJ whole genome shotgun (WGS) entry which is preliminary data.</text>
</comment>
<dbReference type="RefSeq" id="WP_148403713.1">
    <property type="nucleotide sequence ID" value="NZ_VSKK01000002.1"/>
</dbReference>
<accession>A0A5D0R5T5</accession>
<evidence type="ECO:0000313" key="2">
    <source>
        <dbReference type="EMBL" id="TYB76877.1"/>
    </source>
</evidence>
<keyword evidence="3" id="KW-1185">Reference proteome</keyword>
<feature type="chain" id="PRO_5022977998" description="DUF4252 domain-containing protein" evidence="1">
    <location>
        <begin position="23"/>
        <end position="122"/>
    </location>
</feature>
<evidence type="ECO:0008006" key="4">
    <source>
        <dbReference type="Google" id="ProtNLM"/>
    </source>
</evidence>
<evidence type="ECO:0000313" key="3">
    <source>
        <dbReference type="Proteomes" id="UP000323720"/>
    </source>
</evidence>
<dbReference type="EMBL" id="VSKK01000002">
    <property type="protein sequence ID" value="TYB76877.1"/>
    <property type="molecule type" value="Genomic_DNA"/>
</dbReference>
<feature type="signal peptide" evidence="1">
    <location>
        <begin position="1"/>
        <end position="22"/>
    </location>
</feature>
<organism evidence="2 3">
    <name type="scientific">Bizionia myxarmorum</name>
    <dbReference type="NCBI Taxonomy" id="291186"/>
    <lineage>
        <taxon>Bacteria</taxon>
        <taxon>Pseudomonadati</taxon>
        <taxon>Bacteroidota</taxon>
        <taxon>Flavobacteriia</taxon>
        <taxon>Flavobacteriales</taxon>
        <taxon>Flavobacteriaceae</taxon>
        <taxon>Bizionia</taxon>
    </lineage>
</organism>